<name>A0A098PX51_9XANT</name>
<proteinExistence type="predicted"/>
<dbReference type="AlphaFoldDB" id="A0A098PX51"/>
<reference evidence="1 2" key="1">
    <citation type="submission" date="2014-09" db="EMBL/GenBank/DDBJ databases">
        <title>A draft genome sequence for Xanthomonas axonopodis pv. vasculorum NCPPB 900.</title>
        <authorList>
            <person name="Harrison J."/>
            <person name="Studholme D.J."/>
        </authorList>
    </citation>
    <scope>NUCLEOTIDE SEQUENCE [LARGE SCALE GENOMIC DNA]</scope>
    <source>
        <strain evidence="1 2">NCPPB 900</strain>
    </source>
</reference>
<gene>
    <name evidence="1" type="ORF">GW15_0222045</name>
</gene>
<organism evidence="1 2">
    <name type="scientific">Xanthomonas axonopodis pv. vasculorum</name>
    <dbReference type="NCBI Taxonomy" id="325777"/>
    <lineage>
        <taxon>Bacteria</taxon>
        <taxon>Pseudomonadati</taxon>
        <taxon>Pseudomonadota</taxon>
        <taxon>Gammaproteobacteria</taxon>
        <taxon>Lysobacterales</taxon>
        <taxon>Lysobacteraceae</taxon>
        <taxon>Xanthomonas</taxon>
    </lineage>
</organism>
<evidence type="ECO:0000313" key="2">
    <source>
        <dbReference type="Proteomes" id="UP000028012"/>
    </source>
</evidence>
<sequence length="219" mass="24701">MTSAYFALRQIAGGTRHDAPFQWGELQNIWQNDALANKLADEFPTEGFNFRERNGGHFYRRTIVPLGSIGVDQTAALTDAWQAMCGELVSEDFRSAMSHFCGTDLSKFPMEAIAFRGGQDTHYLPHVDASLCQGFRLIIYFNAHWERDWGGLLRILDPRYHHDARHVVLPIVGNATVIIRDGTYEDTWHEVTRLCTTGSVTRNTLNVTYYAPGTTSTAQ</sequence>
<dbReference type="Proteomes" id="UP000028012">
    <property type="component" value="Unassembled WGS sequence"/>
</dbReference>
<dbReference type="GeneID" id="58002612"/>
<accession>A0A098PX51</accession>
<dbReference type="eggNOG" id="COG3751">
    <property type="taxonomic scope" value="Bacteria"/>
</dbReference>
<protein>
    <submittedName>
        <fullName evidence="1">SanC</fullName>
    </submittedName>
</protein>
<comment type="caution">
    <text evidence="1">The sequence shown here is derived from an EMBL/GenBank/DDBJ whole genome shotgun (WGS) entry which is preliminary data.</text>
</comment>
<dbReference type="HOGENOM" id="CLU_106281_0_0_6"/>
<dbReference type="Gene3D" id="2.60.120.620">
    <property type="entry name" value="q2cbj1_9rhob like domain"/>
    <property type="match status" value="1"/>
</dbReference>
<dbReference type="RefSeq" id="WP_042825310.1">
    <property type="nucleotide sequence ID" value="NZ_CP053649.1"/>
</dbReference>
<dbReference type="EMBL" id="JPHD02000158">
    <property type="protein sequence ID" value="KGE50282.1"/>
    <property type="molecule type" value="Genomic_DNA"/>
</dbReference>
<evidence type="ECO:0000313" key="1">
    <source>
        <dbReference type="EMBL" id="KGE50282.1"/>
    </source>
</evidence>
<dbReference type="STRING" id="325777.GW15_0222045"/>